<evidence type="ECO:0000313" key="6">
    <source>
        <dbReference type="EMBL" id="RHN55775.1"/>
    </source>
</evidence>
<name>A0A396HWK5_MEDTR</name>
<dbReference type="Gene3D" id="2.40.330.10">
    <property type="entry name" value="DNA-binding pseudobarrel domain"/>
    <property type="match status" value="1"/>
</dbReference>
<evidence type="ECO:0000313" key="7">
    <source>
        <dbReference type="Proteomes" id="UP000265566"/>
    </source>
</evidence>
<keyword evidence="3" id="KW-0238">DNA-binding</keyword>
<evidence type="ECO:0000256" key="3">
    <source>
        <dbReference type="ARBA" id="ARBA00023125"/>
    </source>
</evidence>
<dbReference type="InterPro" id="IPR015300">
    <property type="entry name" value="DNA-bd_pseudobarrel_sf"/>
</dbReference>
<protein>
    <submittedName>
        <fullName evidence="6">Putative transcription factor B3-Domain family</fullName>
    </submittedName>
</protein>
<dbReference type="AlphaFoldDB" id="A0A396HWK5"/>
<sequence>MMKQKHITNPRCVCGRRIWSQPAHCVCSKLSPNPTKSSRNAGEGQSSCISKCKCCNHGLDTKIYAAIEIIKQKHKMAQNARMAAEAYRTANPHFISKVTRGNNAFIDSTFASRHLNENVSILLRNSDGQEWEDSAEMFRKDSHQMKFKKFHIFKNDNYLCQEDYCAFELIQINPVVLNVIMFRVNDYEN</sequence>
<keyword evidence="4" id="KW-0804">Transcription</keyword>
<evidence type="ECO:0000256" key="1">
    <source>
        <dbReference type="ARBA" id="ARBA00004123"/>
    </source>
</evidence>
<dbReference type="SUPFAM" id="SSF101936">
    <property type="entry name" value="DNA-binding pseudobarrel domain"/>
    <property type="match status" value="1"/>
</dbReference>
<reference evidence="7" key="1">
    <citation type="journal article" date="2018" name="Nat. Plants">
        <title>Whole-genome landscape of Medicago truncatula symbiotic genes.</title>
        <authorList>
            <person name="Pecrix Y."/>
            <person name="Staton S.E."/>
            <person name="Sallet E."/>
            <person name="Lelandais-Briere C."/>
            <person name="Moreau S."/>
            <person name="Carrere S."/>
            <person name="Blein T."/>
            <person name="Jardinaud M.F."/>
            <person name="Latrasse D."/>
            <person name="Zouine M."/>
            <person name="Zahm M."/>
            <person name="Kreplak J."/>
            <person name="Mayjonade B."/>
            <person name="Satge C."/>
            <person name="Perez M."/>
            <person name="Cauet S."/>
            <person name="Marande W."/>
            <person name="Chantry-Darmon C."/>
            <person name="Lopez-Roques C."/>
            <person name="Bouchez O."/>
            <person name="Berard A."/>
            <person name="Debelle F."/>
            <person name="Munos S."/>
            <person name="Bendahmane A."/>
            <person name="Berges H."/>
            <person name="Niebel A."/>
            <person name="Buitink J."/>
            <person name="Frugier F."/>
            <person name="Benhamed M."/>
            <person name="Crespi M."/>
            <person name="Gouzy J."/>
            <person name="Gamas P."/>
        </authorList>
    </citation>
    <scope>NUCLEOTIDE SEQUENCE [LARGE SCALE GENOMIC DNA]</scope>
    <source>
        <strain evidence="7">cv. Jemalong A17</strain>
    </source>
</reference>
<dbReference type="GO" id="GO:0005634">
    <property type="term" value="C:nucleus"/>
    <property type="evidence" value="ECO:0007669"/>
    <property type="project" value="UniProtKB-SubCell"/>
</dbReference>
<evidence type="ECO:0000256" key="4">
    <source>
        <dbReference type="ARBA" id="ARBA00023163"/>
    </source>
</evidence>
<gene>
    <name evidence="6" type="ORF">MtrunA17_Chr5g0421851</name>
</gene>
<proteinExistence type="predicted"/>
<comment type="caution">
    <text evidence="6">The sequence shown here is derived from an EMBL/GenBank/DDBJ whole genome shotgun (WGS) entry which is preliminary data.</text>
</comment>
<keyword evidence="5" id="KW-0539">Nucleus</keyword>
<dbReference type="GO" id="GO:0003677">
    <property type="term" value="F:DNA binding"/>
    <property type="evidence" value="ECO:0007669"/>
    <property type="project" value="UniProtKB-KW"/>
</dbReference>
<evidence type="ECO:0000256" key="2">
    <source>
        <dbReference type="ARBA" id="ARBA00023015"/>
    </source>
</evidence>
<dbReference type="Proteomes" id="UP000265566">
    <property type="component" value="Chromosome 5"/>
</dbReference>
<evidence type="ECO:0000256" key="5">
    <source>
        <dbReference type="ARBA" id="ARBA00023242"/>
    </source>
</evidence>
<accession>A0A396HWK5</accession>
<dbReference type="Gramene" id="rna31025">
    <property type="protein sequence ID" value="RHN55775.1"/>
    <property type="gene ID" value="gene31025"/>
</dbReference>
<dbReference type="EMBL" id="PSQE01000005">
    <property type="protein sequence ID" value="RHN55775.1"/>
    <property type="molecule type" value="Genomic_DNA"/>
</dbReference>
<comment type="subcellular location">
    <subcellularLocation>
        <location evidence="1">Nucleus</location>
    </subcellularLocation>
</comment>
<organism evidence="6 7">
    <name type="scientific">Medicago truncatula</name>
    <name type="common">Barrel medic</name>
    <name type="synonym">Medicago tribuloides</name>
    <dbReference type="NCBI Taxonomy" id="3880"/>
    <lineage>
        <taxon>Eukaryota</taxon>
        <taxon>Viridiplantae</taxon>
        <taxon>Streptophyta</taxon>
        <taxon>Embryophyta</taxon>
        <taxon>Tracheophyta</taxon>
        <taxon>Spermatophyta</taxon>
        <taxon>Magnoliopsida</taxon>
        <taxon>eudicotyledons</taxon>
        <taxon>Gunneridae</taxon>
        <taxon>Pentapetalae</taxon>
        <taxon>rosids</taxon>
        <taxon>fabids</taxon>
        <taxon>Fabales</taxon>
        <taxon>Fabaceae</taxon>
        <taxon>Papilionoideae</taxon>
        <taxon>50 kb inversion clade</taxon>
        <taxon>NPAAA clade</taxon>
        <taxon>Hologalegina</taxon>
        <taxon>IRL clade</taxon>
        <taxon>Trifolieae</taxon>
        <taxon>Medicago</taxon>
    </lineage>
</organism>
<keyword evidence="2" id="KW-0805">Transcription regulation</keyword>